<dbReference type="EMBL" id="LAZR01001225">
    <property type="protein sequence ID" value="KKN48359.1"/>
    <property type="molecule type" value="Genomic_DNA"/>
</dbReference>
<evidence type="ECO:0000256" key="1">
    <source>
        <dbReference type="SAM" id="Phobius"/>
    </source>
</evidence>
<sequence length="97" mass="11476">MNLTEFGLWILGVCLLAVILKLVLKRFSPIPELPDDIRRQPTWGVTRDWELKWDGLRWEWVRFSNAPGPWDHHVEWWSPAKGYKRTNDCRDLEGFGG</sequence>
<keyword evidence="1" id="KW-1133">Transmembrane helix</keyword>
<name>A0A0F9R0U7_9ZZZZ</name>
<dbReference type="AlphaFoldDB" id="A0A0F9R0U7"/>
<gene>
    <name evidence="2" type="ORF">LCGC14_0653940</name>
</gene>
<keyword evidence="1" id="KW-0812">Transmembrane</keyword>
<accession>A0A0F9R0U7</accession>
<reference evidence="2" key="1">
    <citation type="journal article" date="2015" name="Nature">
        <title>Complex archaea that bridge the gap between prokaryotes and eukaryotes.</title>
        <authorList>
            <person name="Spang A."/>
            <person name="Saw J.H."/>
            <person name="Jorgensen S.L."/>
            <person name="Zaremba-Niedzwiedzka K."/>
            <person name="Martijn J."/>
            <person name="Lind A.E."/>
            <person name="van Eijk R."/>
            <person name="Schleper C."/>
            <person name="Guy L."/>
            <person name="Ettema T.J."/>
        </authorList>
    </citation>
    <scope>NUCLEOTIDE SEQUENCE</scope>
</reference>
<organism evidence="2">
    <name type="scientific">marine sediment metagenome</name>
    <dbReference type="NCBI Taxonomy" id="412755"/>
    <lineage>
        <taxon>unclassified sequences</taxon>
        <taxon>metagenomes</taxon>
        <taxon>ecological metagenomes</taxon>
    </lineage>
</organism>
<proteinExistence type="predicted"/>
<comment type="caution">
    <text evidence="2">The sequence shown here is derived from an EMBL/GenBank/DDBJ whole genome shotgun (WGS) entry which is preliminary data.</text>
</comment>
<evidence type="ECO:0000313" key="2">
    <source>
        <dbReference type="EMBL" id="KKN48359.1"/>
    </source>
</evidence>
<keyword evidence="1" id="KW-0472">Membrane</keyword>
<protein>
    <submittedName>
        <fullName evidence="2">Uncharacterized protein</fullName>
    </submittedName>
</protein>
<feature type="transmembrane region" description="Helical" evidence="1">
    <location>
        <begin position="6"/>
        <end position="24"/>
    </location>
</feature>